<dbReference type="OrthoDB" id="1494207at2"/>
<dbReference type="STRING" id="478744.SAMN05444359_106134"/>
<comment type="subcellular location">
    <subcellularLocation>
        <location evidence="1">Membrane</location>
        <topology evidence="1">Multi-pass membrane protein</topology>
    </subcellularLocation>
</comment>
<evidence type="ECO:0000256" key="1">
    <source>
        <dbReference type="ARBA" id="ARBA00004141"/>
    </source>
</evidence>
<evidence type="ECO:0000256" key="3">
    <source>
        <dbReference type="ARBA" id="ARBA00022989"/>
    </source>
</evidence>
<reference evidence="6" key="1">
    <citation type="submission" date="2016-10" db="EMBL/GenBank/DDBJ databases">
        <authorList>
            <person name="Varghese N."/>
            <person name="Submissions S."/>
        </authorList>
    </citation>
    <scope>NUCLEOTIDE SEQUENCE [LARGE SCALE GENOMIC DNA]</scope>
    <source>
        <strain evidence="6">DSM 24740</strain>
    </source>
</reference>
<dbReference type="AlphaFoldDB" id="A0A1H9DU14"/>
<organism evidence="5 6">
    <name type="scientific">Neolewinella agarilytica</name>
    <dbReference type="NCBI Taxonomy" id="478744"/>
    <lineage>
        <taxon>Bacteria</taxon>
        <taxon>Pseudomonadati</taxon>
        <taxon>Bacteroidota</taxon>
        <taxon>Saprospiria</taxon>
        <taxon>Saprospirales</taxon>
        <taxon>Lewinellaceae</taxon>
        <taxon>Neolewinella</taxon>
    </lineage>
</organism>
<name>A0A1H9DU14_9BACT</name>
<dbReference type="InterPro" id="IPR021147">
    <property type="entry name" value="DUF697"/>
</dbReference>
<accession>A0A1H9DU14</accession>
<dbReference type="EMBL" id="FOFB01000006">
    <property type="protein sequence ID" value="SEQ16979.1"/>
    <property type="molecule type" value="Genomic_DNA"/>
</dbReference>
<evidence type="ECO:0000313" key="5">
    <source>
        <dbReference type="EMBL" id="SEQ16979.1"/>
    </source>
</evidence>
<dbReference type="Pfam" id="PF05128">
    <property type="entry name" value="DUF697"/>
    <property type="match status" value="1"/>
</dbReference>
<dbReference type="Proteomes" id="UP000199021">
    <property type="component" value="Unassembled WGS sequence"/>
</dbReference>
<keyword evidence="6" id="KW-1185">Reference proteome</keyword>
<dbReference type="InParanoid" id="A0A1H9DU14"/>
<evidence type="ECO:0000313" key="6">
    <source>
        <dbReference type="Proteomes" id="UP000199021"/>
    </source>
</evidence>
<evidence type="ECO:0000256" key="4">
    <source>
        <dbReference type="ARBA" id="ARBA00023136"/>
    </source>
</evidence>
<gene>
    <name evidence="5" type="ORF">SAMN05444359_106134</name>
</gene>
<sequence length="191" mass="20396">MPTARKALKEAAGQVGEKATEVAKHVMTPELEAKRQEANAIIRRYTLFGTITSFIPNFGLDVVAATAVQTKMIKDMADVYGFDIDDQLLRTAITTGVTALGGRILTEIASTVATSFSPLKVFLGSATQAAVSGFLTLEIGNLYQSRMELGENPADIGIMDIVNHIVAQVQEGKWDPSKLSLVQQVGALSGN</sequence>
<keyword evidence="4" id="KW-0472">Membrane</keyword>
<dbReference type="RefSeq" id="WP_090166799.1">
    <property type="nucleotide sequence ID" value="NZ_FOFB01000006.1"/>
</dbReference>
<protein>
    <submittedName>
        <fullName evidence="5">Uncharacterized conserved protein, DUF697 family</fullName>
    </submittedName>
</protein>
<dbReference type="GO" id="GO:0016020">
    <property type="term" value="C:membrane"/>
    <property type="evidence" value="ECO:0007669"/>
    <property type="project" value="UniProtKB-SubCell"/>
</dbReference>
<evidence type="ECO:0000256" key="2">
    <source>
        <dbReference type="ARBA" id="ARBA00022692"/>
    </source>
</evidence>
<keyword evidence="3" id="KW-1133">Transmembrane helix</keyword>
<keyword evidence="2" id="KW-0812">Transmembrane</keyword>
<proteinExistence type="predicted"/>